<dbReference type="GO" id="GO:0005971">
    <property type="term" value="C:ribonucleoside-diphosphate reductase complex"/>
    <property type="evidence" value="ECO:0007669"/>
    <property type="project" value="TreeGrafter"/>
</dbReference>
<dbReference type="InterPro" id="IPR000788">
    <property type="entry name" value="RNR_lg_C"/>
</dbReference>
<organism evidence="11">
    <name type="scientific">Melanaphis sacchari</name>
    <dbReference type="NCBI Taxonomy" id="742174"/>
    <lineage>
        <taxon>Eukaryota</taxon>
        <taxon>Metazoa</taxon>
        <taxon>Ecdysozoa</taxon>
        <taxon>Arthropoda</taxon>
        <taxon>Hexapoda</taxon>
        <taxon>Insecta</taxon>
        <taxon>Pterygota</taxon>
        <taxon>Neoptera</taxon>
        <taxon>Paraneoptera</taxon>
        <taxon>Hemiptera</taxon>
        <taxon>Sternorrhyncha</taxon>
        <taxon>Aphidomorpha</taxon>
        <taxon>Aphidoidea</taxon>
        <taxon>Aphididae</taxon>
        <taxon>Aphidini</taxon>
        <taxon>Melanaphis</taxon>
    </lineage>
</organism>
<accession>A0A2H8TQG2</accession>
<comment type="catalytic activity">
    <reaction evidence="9">
        <text>a 2'-deoxyribonucleoside 5'-diphosphate + [thioredoxin]-disulfide + H2O = a ribonucleoside 5'-diphosphate + [thioredoxin]-dithiol</text>
        <dbReference type="Rhea" id="RHEA:23252"/>
        <dbReference type="Rhea" id="RHEA-COMP:10698"/>
        <dbReference type="Rhea" id="RHEA-COMP:10700"/>
        <dbReference type="ChEBI" id="CHEBI:15377"/>
        <dbReference type="ChEBI" id="CHEBI:29950"/>
        <dbReference type="ChEBI" id="CHEBI:50058"/>
        <dbReference type="ChEBI" id="CHEBI:57930"/>
        <dbReference type="ChEBI" id="CHEBI:73316"/>
        <dbReference type="EC" id="1.17.4.1"/>
    </reaction>
</comment>
<dbReference type="InterPro" id="IPR005144">
    <property type="entry name" value="ATP-cone_dom"/>
</dbReference>
<dbReference type="Pfam" id="PF00317">
    <property type="entry name" value="Ribonuc_red_lgN"/>
    <property type="match status" value="1"/>
</dbReference>
<dbReference type="NCBIfam" id="TIGR02506">
    <property type="entry name" value="NrdE_NrdA"/>
    <property type="match status" value="1"/>
</dbReference>
<evidence type="ECO:0000259" key="10">
    <source>
        <dbReference type="PROSITE" id="PS51161"/>
    </source>
</evidence>
<keyword evidence="6 9" id="KW-0215">Deoxyribonucleotide synthesis</keyword>
<evidence type="ECO:0000256" key="9">
    <source>
        <dbReference type="RuleBase" id="RU003410"/>
    </source>
</evidence>
<protein>
    <recommendedName>
        <fullName evidence="9">Ribonucleoside-diphosphate reductase</fullName>
        <ecNumber evidence="9">1.17.4.1</ecNumber>
    </recommendedName>
</protein>
<dbReference type="OrthoDB" id="6582252at2759"/>
<dbReference type="EMBL" id="GFXV01004580">
    <property type="protein sequence ID" value="MBW16385.1"/>
    <property type="molecule type" value="Transcribed_RNA"/>
</dbReference>
<dbReference type="PANTHER" id="PTHR11573:SF6">
    <property type="entry name" value="RIBONUCLEOSIDE-DIPHOSPHATE REDUCTASE LARGE SUBUNIT"/>
    <property type="match status" value="1"/>
</dbReference>
<dbReference type="Pfam" id="PF03477">
    <property type="entry name" value="ATP-cone"/>
    <property type="match status" value="1"/>
</dbReference>
<dbReference type="GO" id="GO:0004748">
    <property type="term" value="F:ribonucleoside-diphosphate reductase activity, thioredoxin disulfide as acceptor"/>
    <property type="evidence" value="ECO:0007669"/>
    <property type="project" value="UniProtKB-EC"/>
</dbReference>
<reference evidence="11" key="1">
    <citation type="submission" date="2017-10" db="EMBL/GenBank/DDBJ databases">
        <title>Transcriptome Assembly of Sugarcane Aphid Adults.</title>
        <authorList>
            <person name="Scully E.D."/>
            <person name="Palmer N.A."/>
            <person name="Geib S.M."/>
            <person name="Sarath G."/>
            <person name="Sattler S.E."/>
        </authorList>
    </citation>
    <scope>NUCLEOTIDE SEQUENCE</scope>
    <source>
        <tissue evidence="11">Whole body</tissue>
    </source>
</reference>
<dbReference type="InterPro" id="IPR039718">
    <property type="entry name" value="Rrm1"/>
</dbReference>
<evidence type="ECO:0000256" key="4">
    <source>
        <dbReference type="ARBA" id="ARBA00022840"/>
    </source>
</evidence>
<evidence type="ECO:0000256" key="8">
    <source>
        <dbReference type="PROSITE-ProRule" id="PRU00492"/>
    </source>
</evidence>
<evidence type="ECO:0000256" key="3">
    <source>
        <dbReference type="ARBA" id="ARBA00022741"/>
    </source>
</evidence>
<dbReference type="AlphaFoldDB" id="A0A2H8TQG2"/>
<dbReference type="InterPro" id="IPR013346">
    <property type="entry name" value="NrdE_NrdA_C"/>
</dbReference>
<dbReference type="InterPro" id="IPR013509">
    <property type="entry name" value="RNR_lsu_N"/>
</dbReference>
<keyword evidence="2" id="KW-0021">Allosteric enzyme</keyword>
<dbReference type="PROSITE" id="PS51161">
    <property type="entry name" value="ATP_CONE"/>
    <property type="match status" value="1"/>
</dbReference>
<gene>
    <name evidence="11" type="primary">rnr-1_1</name>
</gene>
<dbReference type="Gene3D" id="3.20.70.20">
    <property type="match status" value="1"/>
</dbReference>
<dbReference type="InterPro" id="IPR008926">
    <property type="entry name" value="RNR_R1-su_N"/>
</dbReference>
<name>A0A2H8TQG2_9HEMI</name>
<dbReference type="GO" id="GO:0005524">
    <property type="term" value="F:ATP binding"/>
    <property type="evidence" value="ECO:0007669"/>
    <property type="project" value="UniProtKB-UniRule"/>
</dbReference>
<proteinExistence type="inferred from homology"/>
<keyword evidence="5 9" id="KW-0560">Oxidoreductase</keyword>
<sequence length="767" mass="87655">MAEIKKHLYVQKRDGSIESVHYDEIIARIKQLCYGLEKIDPAATAIHVIKKCLYTGITTSQLDDAAAEMAITMATIHPDYEKLAARIAISNLHKQTKEKFSDVMNDIYKNDDYWNIGLSDDIYEIIMKNKDQLNEAINYENDYNLDYFGLKYLTQHFLVKSENQTIERPQHLFMKVSVGIHGDDIQSAIETYKMLSEKLCMFSPVVMQLQPAARKLNVSVISHYSIAMMADSIDGIYDTLNRLSTFILPYSSTAVHVHKIRAAGTYIKGSNGKSSGLPLMLKQFDSMVHKTETLERPKSIRGIAIYCELWHADIMKVIDQIRKTTIADIKLKNSHLALWIPDEFMRRVQNDQMWSFMSPDHCPGLIEVHGEEFDKLYREYELKNKSFVIRQIEARKLWSQIIQSQIETGLPLLLFKDACNAKSNESHLGTIQCAGRNGDTVQFTASDEVATCTSASISVDMFLTSENVFDFSKLKKIAKKVTYDLNKIIENNNTIFNEEERLKFGLKQNQLAIGIGIQGLADLFIKMRFPFDNKEARDLNIKIHETIYYGALEASCELAAKNGPYKTYSNSPTSKGLLQFDLWNVKPSNLWDWNSLKAKISQHGLRNSLVTVTSNTEIESAIFGNVNSIEPLDTNIKIRYISLGESKPKKIQVVNPYLLKDLHDRNLWDENIISELVNNMGSVQEIKCLPEDLKQLYRTKWEIDQKALVVMAAQRAPFIDQSQAFSLNMVKANEEIISEMHISTWKMGLKTGVCQLRIKQTEEDLRD</sequence>
<evidence type="ECO:0000256" key="7">
    <source>
        <dbReference type="ARBA" id="ARBA00024942"/>
    </source>
</evidence>
<dbReference type="SUPFAM" id="SSF48168">
    <property type="entry name" value="R1 subunit of ribonucleotide reductase, N-terminal domain"/>
    <property type="match status" value="1"/>
</dbReference>
<evidence type="ECO:0000256" key="5">
    <source>
        <dbReference type="ARBA" id="ARBA00023002"/>
    </source>
</evidence>
<dbReference type="PANTHER" id="PTHR11573">
    <property type="entry name" value="RIBONUCLEOSIDE-DIPHOSPHATE REDUCTASE LARGE CHAIN"/>
    <property type="match status" value="1"/>
</dbReference>
<dbReference type="SUPFAM" id="SSF51998">
    <property type="entry name" value="PFL-like glycyl radical enzymes"/>
    <property type="match status" value="1"/>
</dbReference>
<evidence type="ECO:0000313" key="11">
    <source>
        <dbReference type="EMBL" id="MBW16385.1"/>
    </source>
</evidence>
<evidence type="ECO:0000256" key="2">
    <source>
        <dbReference type="ARBA" id="ARBA00022533"/>
    </source>
</evidence>
<evidence type="ECO:0000256" key="6">
    <source>
        <dbReference type="ARBA" id="ARBA00023116"/>
    </source>
</evidence>
<dbReference type="PRINTS" id="PR01183">
    <property type="entry name" value="RIBORDTASEM1"/>
</dbReference>
<comment type="similarity">
    <text evidence="1 9">Belongs to the ribonucleoside diphosphate reductase large chain family.</text>
</comment>
<dbReference type="UniPathway" id="UPA00326"/>
<dbReference type="EC" id="1.17.4.1" evidence="9"/>
<dbReference type="Pfam" id="PF02867">
    <property type="entry name" value="Ribonuc_red_lgC"/>
    <property type="match status" value="1"/>
</dbReference>
<comment type="function">
    <text evidence="7 9">Provides the precursors necessary for DNA synthesis. Catalyzes the biosynthesis of deoxyribonucleotides from the corresponding ribonucleotides.</text>
</comment>
<keyword evidence="4 8" id="KW-0067">ATP-binding</keyword>
<dbReference type="GO" id="GO:0009263">
    <property type="term" value="P:deoxyribonucleotide biosynthetic process"/>
    <property type="evidence" value="ECO:0007669"/>
    <property type="project" value="UniProtKB-KW"/>
</dbReference>
<keyword evidence="3 8" id="KW-0547">Nucleotide-binding</keyword>
<evidence type="ECO:0000256" key="1">
    <source>
        <dbReference type="ARBA" id="ARBA00010406"/>
    </source>
</evidence>
<feature type="domain" description="ATP-cone" evidence="10">
    <location>
        <begin position="8"/>
        <end position="98"/>
    </location>
</feature>